<feature type="compositionally biased region" description="Low complexity" evidence="10">
    <location>
        <begin position="749"/>
        <end position="765"/>
    </location>
</feature>
<keyword evidence="2" id="KW-0677">Repeat</keyword>
<dbReference type="GO" id="GO:0006368">
    <property type="term" value="P:transcription elongation by RNA polymerase II"/>
    <property type="evidence" value="ECO:0007669"/>
    <property type="project" value="TreeGrafter"/>
</dbReference>
<feature type="region of interest" description="Disordered" evidence="10">
    <location>
        <begin position="1"/>
        <end position="71"/>
    </location>
</feature>
<evidence type="ECO:0000256" key="8">
    <source>
        <dbReference type="PROSITE-ProRule" id="PRU00035"/>
    </source>
</evidence>
<dbReference type="InterPro" id="IPR001487">
    <property type="entry name" value="Bromodomain"/>
</dbReference>
<dbReference type="CDD" id="cd04369">
    <property type="entry name" value="Bromodomain"/>
    <property type="match status" value="1"/>
</dbReference>
<comment type="caution">
    <text evidence="13">The sequence shown here is derived from an EMBL/GenBank/DDBJ whole genome shotgun (WGS) entry which is preliminary data.</text>
</comment>
<evidence type="ECO:0000256" key="6">
    <source>
        <dbReference type="ARBA" id="ARBA00023163"/>
    </source>
</evidence>
<dbReference type="EMBL" id="JAGTJQ010000011">
    <property type="protein sequence ID" value="KAH7018194.1"/>
    <property type="molecule type" value="Genomic_DNA"/>
</dbReference>
<dbReference type="SUPFAM" id="SSF47370">
    <property type="entry name" value="Bromodomain"/>
    <property type="match status" value="2"/>
</dbReference>
<dbReference type="GO" id="GO:0006338">
    <property type="term" value="P:chromatin remodeling"/>
    <property type="evidence" value="ECO:0007669"/>
    <property type="project" value="InterPro"/>
</dbReference>
<dbReference type="GO" id="GO:0016586">
    <property type="term" value="C:RSC-type complex"/>
    <property type="evidence" value="ECO:0007669"/>
    <property type="project" value="InterPro"/>
</dbReference>
<organism evidence="13 14">
    <name type="scientific">Microdochium trichocladiopsis</name>
    <dbReference type="NCBI Taxonomy" id="1682393"/>
    <lineage>
        <taxon>Eukaryota</taxon>
        <taxon>Fungi</taxon>
        <taxon>Dikarya</taxon>
        <taxon>Ascomycota</taxon>
        <taxon>Pezizomycotina</taxon>
        <taxon>Sordariomycetes</taxon>
        <taxon>Xylariomycetidae</taxon>
        <taxon>Xylariales</taxon>
        <taxon>Microdochiaceae</taxon>
        <taxon>Microdochium</taxon>
    </lineage>
</organism>
<keyword evidence="6" id="KW-0804">Transcription</keyword>
<feature type="region of interest" description="Disordered" evidence="10">
    <location>
        <begin position="679"/>
        <end position="698"/>
    </location>
</feature>
<feature type="compositionally biased region" description="Low complexity" evidence="10">
    <location>
        <begin position="724"/>
        <end position="737"/>
    </location>
</feature>
<feature type="domain" description="Bromo" evidence="11">
    <location>
        <begin position="288"/>
        <end position="358"/>
    </location>
</feature>
<dbReference type="Proteomes" id="UP000756346">
    <property type="component" value="Unassembled WGS sequence"/>
</dbReference>
<keyword evidence="14" id="KW-1185">Reference proteome</keyword>
<evidence type="ECO:0000256" key="3">
    <source>
        <dbReference type="ARBA" id="ARBA00022853"/>
    </source>
</evidence>
<dbReference type="OrthoDB" id="1742084at2759"/>
<evidence type="ECO:0000256" key="1">
    <source>
        <dbReference type="ARBA" id="ARBA00004123"/>
    </source>
</evidence>
<dbReference type="InterPro" id="IPR001025">
    <property type="entry name" value="BAH_dom"/>
</dbReference>
<feature type="compositionally biased region" description="Acidic residues" evidence="10">
    <location>
        <begin position="41"/>
        <end position="66"/>
    </location>
</feature>
<feature type="compositionally biased region" description="Acidic residues" evidence="10">
    <location>
        <begin position="200"/>
        <end position="235"/>
    </location>
</feature>
<dbReference type="CDD" id="cd05522">
    <property type="entry name" value="Bromo_Rsc1_2_II"/>
    <property type="match status" value="1"/>
</dbReference>
<dbReference type="GeneID" id="70180312"/>
<dbReference type="Gene3D" id="2.30.30.490">
    <property type="match status" value="1"/>
</dbReference>
<dbReference type="RefSeq" id="XP_046006461.1">
    <property type="nucleotide sequence ID" value="XM_046150766.1"/>
</dbReference>
<feature type="compositionally biased region" description="Acidic residues" evidence="10">
    <location>
        <begin position="1"/>
        <end position="23"/>
    </location>
</feature>
<dbReference type="InterPro" id="IPR036427">
    <property type="entry name" value="Bromodomain-like_sf"/>
</dbReference>
<keyword evidence="3" id="KW-0156">Chromatin regulator</keyword>
<dbReference type="PROSITE" id="PS00633">
    <property type="entry name" value="BROMODOMAIN_1"/>
    <property type="match status" value="1"/>
</dbReference>
<dbReference type="PROSITE" id="PS50014">
    <property type="entry name" value="BROMODOMAIN_2"/>
    <property type="match status" value="2"/>
</dbReference>
<evidence type="ECO:0000259" key="11">
    <source>
        <dbReference type="PROSITE" id="PS50014"/>
    </source>
</evidence>
<dbReference type="InterPro" id="IPR037382">
    <property type="entry name" value="Rsc/polybromo"/>
</dbReference>
<dbReference type="GO" id="GO:0003682">
    <property type="term" value="F:chromatin binding"/>
    <property type="evidence" value="ECO:0007669"/>
    <property type="project" value="InterPro"/>
</dbReference>
<evidence type="ECO:0000256" key="10">
    <source>
        <dbReference type="SAM" id="MobiDB-lite"/>
    </source>
</evidence>
<dbReference type="InterPro" id="IPR043151">
    <property type="entry name" value="BAH_sf"/>
</dbReference>
<sequence>MKDADAGSDADADADADGEEDESVAVATGASTQTGARDQDEANADADGDEDGDEDAEGEPEDDDDGGYNSSRDMLMIIENTANYLSTYREPNRNSGEQIATGFQRIPNRRLIPDYYDVIQEPIAFSTIRTKRSKKEYTKFSEFVRDVALIAHNAQVYNRPSSSFFQYAGRLREVFKEELKKMVDEGTITAEEAVLPDLGEIPDTEDSPPPDDEADEEGEDAEEEDEEDDDSDNDEQQGRTRRDSRGRRVDVKEEEDAKKRARPPKVFTPLEARIHSLLKGLRRYKDSDGELLINPFEKLPDRTAHPDYYTVIQNPISLHEIKRSHKRKKYASVDDALRDLELMFENAKEYNEEGSDIYEAAAELQRHSREIAEQEKSKPDNAFADEDGRRPVSEIAHNGDIWRVGDWVHITNPNDLTKPIVAQIYRTWEDKAGQKWVNACWYYRPEQTVHRAEKHFYESEVVKTGQYRDHRIQEVIDRCFVMFVTRFPKGRPRGLPKDKSVYVCEARYNEERHRFAKIKTWASCIPDEVREKDYQMDLFDQPRRLKKLPSPIKHLLRDDAKPTDPMPKPTWGAANAPPLIGAVHCRERESNESPPPEPTPPPQPRMDTSRRPSAMMAGARLDHQGDVAMGNAQHYQSHLGHAPPTPTPGHMTNSFAPQFAPARPANTPVPVSQYNAHQSPAMHNAHPHGTPQAPHFQPHQAQHYNGYQQPQQYSNSPVPPPQIPQYAQQPQHYPPQQNMGTPVGGYDTSQRLAPSPSARSSSMVQSPAPIIHHQQPQPGYTAPRAIEVYHLADEHDAQIPEAVRSQLQRDEAGRVIFFTQPPLLRPHAGLSAESAALGHSARYLADRAREVEDRRAKRKARDELRSKGEDAKRAESEAREAQRQKEQDLIDLAGDMFKGWVDTMDRENEVLKRAYEGWSVRDEVINGVISTPAAATITATAKR</sequence>
<comment type="subcellular location">
    <subcellularLocation>
        <location evidence="1">Nucleus</location>
    </subcellularLocation>
</comment>
<dbReference type="FunFam" id="2.30.30.490:FF:000015">
    <property type="entry name" value="Chromatin structure-remodeling complex subunit RSC1"/>
    <property type="match status" value="1"/>
</dbReference>
<feature type="region of interest" description="Disordered" evidence="10">
    <location>
        <begin position="852"/>
        <end position="885"/>
    </location>
</feature>
<feature type="domain" description="Bromo" evidence="11">
    <location>
        <begin position="95"/>
        <end position="165"/>
    </location>
</feature>
<dbReference type="PANTHER" id="PTHR16062">
    <property type="entry name" value="SWI/SNF-RELATED"/>
    <property type="match status" value="1"/>
</dbReference>
<dbReference type="SMART" id="SM00439">
    <property type="entry name" value="BAH"/>
    <property type="match status" value="1"/>
</dbReference>
<evidence type="ECO:0008006" key="15">
    <source>
        <dbReference type="Google" id="ProtNLM"/>
    </source>
</evidence>
<dbReference type="SMART" id="SM00297">
    <property type="entry name" value="BROMO"/>
    <property type="match status" value="2"/>
</dbReference>
<evidence type="ECO:0000256" key="9">
    <source>
        <dbReference type="SAM" id="Coils"/>
    </source>
</evidence>
<evidence type="ECO:0000259" key="12">
    <source>
        <dbReference type="PROSITE" id="PS51038"/>
    </source>
</evidence>
<dbReference type="PANTHER" id="PTHR16062:SF21">
    <property type="entry name" value="CHROMATIN STRUCTURE-REMODELING COMPLEX SUBUNIT RSC1-RELATED"/>
    <property type="match status" value="1"/>
</dbReference>
<feature type="region of interest" description="Disordered" evidence="10">
    <location>
        <begin position="708"/>
        <end position="765"/>
    </location>
</feature>
<evidence type="ECO:0000256" key="2">
    <source>
        <dbReference type="ARBA" id="ARBA00022737"/>
    </source>
</evidence>
<proteinExistence type="predicted"/>
<dbReference type="PRINTS" id="PR00503">
    <property type="entry name" value="BROMODOMAIN"/>
</dbReference>
<feature type="compositionally biased region" description="Basic and acidic residues" evidence="10">
    <location>
        <begin position="236"/>
        <end position="258"/>
    </location>
</feature>
<dbReference type="InterPro" id="IPR018359">
    <property type="entry name" value="Bromodomain_CS"/>
</dbReference>
<dbReference type="AlphaFoldDB" id="A0A9P9BH75"/>
<feature type="coiled-coil region" evidence="9">
    <location>
        <begin position="333"/>
        <end position="377"/>
    </location>
</feature>
<keyword evidence="4" id="KW-0805">Transcription regulation</keyword>
<evidence type="ECO:0000256" key="7">
    <source>
        <dbReference type="ARBA" id="ARBA00023242"/>
    </source>
</evidence>
<name>A0A9P9BH75_9PEZI</name>
<accession>A0A9P9BH75</accession>
<feature type="region of interest" description="Disordered" evidence="10">
    <location>
        <begin position="190"/>
        <end position="264"/>
    </location>
</feature>
<feature type="region of interest" description="Disordered" evidence="10">
    <location>
        <begin position="555"/>
        <end position="611"/>
    </location>
</feature>
<gene>
    <name evidence="13" type="ORF">B0I36DRAFT_253584</name>
</gene>
<dbReference type="Pfam" id="PF00439">
    <property type="entry name" value="Bromodomain"/>
    <property type="match status" value="2"/>
</dbReference>
<feature type="compositionally biased region" description="Pro residues" evidence="10">
    <location>
        <begin position="593"/>
        <end position="604"/>
    </location>
</feature>
<keyword evidence="7" id="KW-0539">Nucleus</keyword>
<dbReference type="CDD" id="cd04717">
    <property type="entry name" value="BAH_polybromo"/>
    <property type="match status" value="1"/>
</dbReference>
<feature type="region of interest" description="Disordered" evidence="10">
    <location>
        <begin position="633"/>
        <end position="674"/>
    </location>
</feature>
<dbReference type="InterPro" id="IPR048047">
    <property type="entry name" value="RSC1/2_bromodom"/>
</dbReference>
<dbReference type="Gene3D" id="1.20.920.10">
    <property type="entry name" value="Bromodomain-like"/>
    <property type="match status" value="2"/>
</dbReference>
<reference evidence="13" key="1">
    <citation type="journal article" date="2021" name="Nat. Commun.">
        <title>Genetic determinants of endophytism in the Arabidopsis root mycobiome.</title>
        <authorList>
            <person name="Mesny F."/>
            <person name="Miyauchi S."/>
            <person name="Thiergart T."/>
            <person name="Pickel B."/>
            <person name="Atanasova L."/>
            <person name="Karlsson M."/>
            <person name="Huettel B."/>
            <person name="Barry K.W."/>
            <person name="Haridas S."/>
            <person name="Chen C."/>
            <person name="Bauer D."/>
            <person name="Andreopoulos W."/>
            <person name="Pangilinan J."/>
            <person name="LaButti K."/>
            <person name="Riley R."/>
            <person name="Lipzen A."/>
            <person name="Clum A."/>
            <person name="Drula E."/>
            <person name="Henrissat B."/>
            <person name="Kohler A."/>
            <person name="Grigoriev I.V."/>
            <person name="Martin F.M."/>
            <person name="Hacquard S."/>
        </authorList>
    </citation>
    <scope>NUCLEOTIDE SEQUENCE</scope>
    <source>
        <strain evidence="13">MPI-CAGE-CH-0230</strain>
    </source>
</reference>
<feature type="domain" description="BAH" evidence="12">
    <location>
        <begin position="400"/>
        <end position="519"/>
    </location>
</feature>
<keyword evidence="5 8" id="KW-0103">Bromodomain</keyword>
<evidence type="ECO:0000313" key="13">
    <source>
        <dbReference type="EMBL" id="KAH7018194.1"/>
    </source>
</evidence>
<evidence type="ECO:0000313" key="14">
    <source>
        <dbReference type="Proteomes" id="UP000756346"/>
    </source>
</evidence>
<protein>
    <recommendedName>
        <fullName evidence="15">Chromatin structure-remodeling complex subunit RSC1</fullName>
    </recommendedName>
</protein>
<dbReference type="Pfam" id="PF01426">
    <property type="entry name" value="BAH"/>
    <property type="match status" value="1"/>
</dbReference>
<dbReference type="PROSITE" id="PS51038">
    <property type="entry name" value="BAH"/>
    <property type="match status" value="1"/>
</dbReference>
<evidence type="ECO:0000256" key="5">
    <source>
        <dbReference type="ARBA" id="ARBA00023117"/>
    </source>
</evidence>
<evidence type="ECO:0000256" key="4">
    <source>
        <dbReference type="ARBA" id="ARBA00023015"/>
    </source>
</evidence>
<keyword evidence="9" id="KW-0175">Coiled coil</keyword>